<reference evidence="6" key="1">
    <citation type="journal article" date="2019" name="Int. J. Syst. Evol. Microbiol.">
        <title>The Global Catalogue of Microorganisms (GCM) 10K type strain sequencing project: providing services to taxonomists for standard genome sequencing and annotation.</title>
        <authorList>
            <consortium name="The Broad Institute Genomics Platform"/>
            <consortium name="The Broad Institute Genome Sequencing Center for Infectious Disease"/>
            <person name="Wu L."/>
            <person name="Ma J."/>
        </authorList>
    </citation>
    <scope>NUCLEOTIDE SEQUENCE [LARGE SCALE GENOMIC DNA]</scope>
    <source>
        <strain evidence="6">CCUG 62952</strain>
    </source>
</reference>
<dbReference type="PANTHER" id="PTHR40124">
    <property type="match status" value="1"/>
</dbReference>
<dbReference type="InterPro" id="IPR008969">
    <property type="entry name" value="CarboxyPept-like_regulatory"/>
</dbReference>
<evidence type="ECO:0000256" key="2">
    <source>
        <dbReference type="SAM" id="SignalP"/>
    </source>
</evidence>
<sequence>MKKIILIFSLVTFVTTNAQTLSGMVKDRSGNPIKNALVCHANTPSTWVKTEANGTFSIQGSVGTKLRIAALKFDTIDAYRANSTNGNTITMSDDPYLATDVYHISFDHLRPGASYSKAELKKDFPVAYGKGFYERNRASTDRAYIDYDESVDPNGVSLRIKFPKGKLKTSNSGVDTRIPLAGTFNSNNFRSEDLYLSYWIKFSDNFEFDKCGGKLPSLGGTTYNTRDDSWKGRIMWRKGGSIQFYMELPDNRFRPTNDERFWGDLVKSGSGICNFEYEPYLSSDGWHNIELHYKFETPGRNDGLFEGWVDGVNYDFMNATVFNNYRPAGTTRENITINRILISAFLGGSSEDYEPSEDIYAWVDEFRVSTRRINEYDTYREKFAKGPIGNDLSNASTIYPNPNSEGVFYLKTSTNWEVYTLLGQKILAGKGKKINIKNHSKGVYFVKIGDSTKKVIIQ</sequence>
<proteinExistence type="predicted"/>
<evidence type="ECO:0000256" key="1">
    <source>
        <dbReference type="ARBA" id="ARBA00022729"/>
    </source>
</evidence>
<dbReference type="InterPro" id="IPR026444">
    <property type="entry name" value="Secre_tail"/>
</dbReference>
<dbReference type="Pfam" id="PF21294">
    <property type="entry name" value="Polysacc_lyase_14"/>
    <property type="match status" value="1"/>
</dbReference>
<accession>A0ABW3CW45</accession>
<dbReference type="Pfam" id="PF18962">
    <property type="entry name" value="Por_Secre_tail"/>
    <property type="match status" value="1"/>
</dbReference>
<evidence type="ECO:0000259" key="4">
    <source>
        <dbReference type="Pfam" id="PF21294"/>
    </source>
</evidence>
<organism evidence="5 6">
    <name type="scientific">Sungkyunkwania multivorans</name>
    <dbReference type="NCBI Taxonomy" id="1173618"/>
    <lineage>
        <taxon>Bacteria</taxon>
        <taxon>Pseudomonadati</taxon>
        <taxon>Bacteroidota</taxon>
        <taxon>Flavobacteriia</taxon>
        <taxon>Flavobacteriales</taxon>
        <taxon>Flavobacteriaceae</taxon>
        <taxon>Sungkyunkwania</taxon>
    </lineage>
</organism>
<dbReference type="RefSeq" id="WP_386405336.1">
    <property type="nucleotide sequence ID" value="NZ_JBHTJH010000004.1"/>
</dbReference>
<dbReference type="NCBIfam" id="TIGR04183">
    <property type="entry name" value="Por_Secre_tail"/>
    <property type="match status" value="1"/>
</dbReference>
<dbReference type="InterPro" id="IPR048958">
    <property type="entry name" value="Polysacc_lyase_14"/>
</dbReference>
<protein>
    <submittedName>
        <fullName evidence="5">Polysaccharide lyase</fullName>
    </submittedName>
</protein>
<dbReference type="PANTHER" id="PTHR40124:SF1">
    <property type="entry name" value="DISAGGREGATASE RELATED REPEAT PROTEIN"/>
    <property type="match status" value="1"/>
</dbReference>
<name>A0ABW3CW45_9FLAO</name>
<keyword evidence="1 2" id="KW-0732">Signal</keyword>
<gene>
    <name evidence="5" type="ORF">ACFQ1M_05970</name>
</gene>
<dbReference type="Gene3D" id="2.60.120.200">
    <property type="match status" value="1"/>
</dbReference>
<evidence type="ECO:0000313" key="5">
    <source>
        <dbReference type="EMBL" id="MFD0861745.1"/>
    </source>
</evidence>
<feature type="domain" description="Secretion system C-terminal sorting" evidence="3">
    <location>
        <begin position="398"/>
        <end position="457"/>
    </location>
</feature>
<feature type="signal peptide" evidence="2">
    <location>
        <begin position="1"/>
        <end position="18"/>
    </location>
</feature>
<dbReference type="SUPFAM" id="SSF49464">
    <property type="entry name" value="Carboxypeptidase regulatory domain-like"/>
    <property type="match status" value="1"/>
</dbReference>
<feature type="chain" id="PRO_5046951183" evidence="2">
    <location>
        <begin position="19"/>
        <end position="458"/>
    </location>
</feature>
<dbReference type="GO" id="GO:0016829">
    <property type="term" value="F:lyase activity"/>
    <property type="evidence" value="ECO:0007669"/>
    <property type="project" value="UniProtKB-KW"/>
</dbReference>
<comment type="caution">
    <text evidence="5">The sequence shown here is derived from an EMBL/GenBank/DDBJ whole genome shotgun (WGS) entry which is preliminary data.</text>
</comment>
<evidence type="ECO:0000259" key="3">
    <source>
        <dbReference type="Pfam" id="PF18962"/>
    </source>
</evidence>
<keyword evidence="6" id="KW-1185">Reference proteome</keyword>
<dbReference type="EMBL" id="JBHTJH010000004">
    <property type="protein sequence ID" value="MFD0861745.1"/>
    <property type="molecule type" value="Genomic_DNA"/>
</dbReference>
<feature type="domain" description="Polysaccharide lyase 14" evidence="4">
    <location>
        <begin position="155"/>
        <end position="365"/>
    </location>
</feature>
<dbReference type="Proteomes" id="UP001596978">
    <property type="component" value="Unassembled WGS sequence"/>
</dbReference>
<evidence type="ECO:0000313" key="6">
    <source>
        <dbReference type="Proteomes" id="UP001596978"/>
    </source>
</evidence>
<keyword evidence="5" id="KW-0456">Lyase</keyword>